<dbReference type="EMBL" id="FN653076">
    <property type="protein sequence ID" value="CBY11149.1"/>
    <property type="molecule type" value="Genomic_DNA"/>
</dbReference>
<gene>
    <name evidence="2" type="ORF">GSOID_T00015332001</name>
</gene>
<proteinExistence type="predicted"/>
<dbReference type="OrthoDB" id="9986409at2759"/>
<keyword evidence="1" id="KW-1133">Transmembrane helix</keyword>
<feature type="transmembrane region" description="Helical" evidence="1">
    <location>
        <begin position="89"/>
        <end position="107"/>
    </location>
</feature>
<dbReference type="Proteomes" id="UP000001307">
    <property type="component" value="Unassembled WGS sequence"/>
</dbReference>
<keyword evidence="1" id="KW-0472">Membrane</keyword>
<dbReference type="InParanoid" id="E4XME2"/>
<evidence type="ECO:0000256" key="1">
    <source>
        <dbReference type="SAM" id="Phobius"/>
    </source>
</evidence>
<feature type="transmembrane region" description="Helical" evidence="1">
    <location>
        <begin position="119"/>
        <end position="142"/>
    </location>
</feature>
<organism evidence="2">
    <name type="scientific">Oikopleura dioica</name>
    <name type="common">Tunicate</name>
    <dbReference type="NCBI Taxonomy" id="34765"/>
    <lineage>
        <taxon>Eukaryota</taxon>
        <taxon>Metazoa</taxon>
        <taxon>Chordata</taxon>
        <taxon>Tunicata</taxon>
        <taxon>Appendicularia</taxon>
        <taxon>Copelata</taxon>
        <taxon>Oikopleuridae</taxon>
        <taxon>Oikopleura</taxon>
    </lineage>
</organism>
<keyword evidence="3" id="KW-1185">Reference proteome</keyword>
<accession>E4XME2</accession>
<feature type="transmembrane region" description="Helical" evidence="1">
    <location>
        <begin position="38"/>
        <end position="55"/>
    </location>
</feature>
<evidence type="ECO:0000313" key="2">
    <source>
        <dbReference type="EMBL" id="CBY11149.1"/>
    </source>
</evidence>
<name>E4XME2_OIKDI</name>
<sequence length="151" mass="17966">MFLALLDADPTSDRGFLFGWPDLSQNEPSFARRFISRYHGYVIFWGICFTFWYHPMESTPGHFLGFTNGCLCFLQSSMIYTKMHVTKQWTFFIELWPLIHSCVIAYQTGNRDLPQREDLWPIFFFGFTTVLVIAWIFTFDLLQWRDNSEKS</sequence>
<evidence type="ECO:0000313" key="3">
    <source>
        <dbReference type="Proteomes" id="UP000001307"/>
    </source>
</evidence>
<protein>
    <submittedName>
        <fullName evidence="2">Uncharacterized protein</fullName>
    </submittedName>
</protein>
<dbReference type="AlphaFoldDB" id="E4XME2"/>
<keyword evidence="1" id="KW-0812">Transmembrane</keyword>
<reference evidence="2" key="1">
    <citation type="journal article" date="2010" name="Science">
        <title>Plasticity of animal genome architecture unmasked by rapid evolution of a pelagic tunicate.</title>
        <authorList>
            <person name="Denoeud F."/>
            <person name="Henriet S."/>
            <person name="Mungpakdee S."/>
            <person name="Aury J.M."/>
            <person name="Da Silva C."/>
            <person name="Brinkmann H."/>
            <person name="Mikhaleva J."/>
            <person name="Olsen L.C."/>
            <person name="Jubin C."/>
            <person name="Canestro C."/>
            <person name="Bouquet J.M."/>
            <person name="Danks G."/>
            <person name="Poulain J."/>
            <person name="Campsteijn C."/>
            <person name="Adamski M."/>
            <person name="Cross I."/>
            <person name="Yadetie F."/>
            <person name="Muffato M."/>
            <person name="Louis A."/>
            <person name="Butcher S."/>
            <person name="Tsagkogeorga G."/>
            <person name="Konrad A."/>
            <person name="Singh S."/>
            <person name="Jensen M.F."/>
            <person name="Cong E.H."/>
            <person name="Eikeseth-Otteraa H."/>
            <person name="Noel B."/>
            <person name="Anthouard V."/>
            <person name="Porcel B.M."/>
            <person name="Kachouri-Lafond R."/>
            <person name="Nishino A."/>
            <person name="Ugolini M."/>
            <person name="Chourrout P."/>
            <person name="Nishida H."/>
            <person name="Aasland R."/>
            <person name="Huzurbazar S."/>
            <person name="Westhof E."/>
            <person name="Delsuc F."/>
            <person name="Lehrach H."/>
            <person name="Reinhardt R."/>
            <person name="Weissenbach J."/>
            <person name="Roy S.W."/>
            <person name="Artiguenave F."/>
            <person name="Postlethwait J.H."/>
            <person name="Manak J.R."/>
            <person name="Thompson E.M."/>
            <person name="Jaillon O."/>
            <person name="Du Pasquier L."/>
            <person name="Boudinot P."/>
            <person name="Liberles D.A."/>
            <person name="Volff J.N."/>
            <person name="Philippe H."/>
            <person name="Lenhard B."/>
            <person name="Roest Crollius H."/>
            <person name="Wincker P."/>
            <person name="Chourrout D."/>
        </authorList>
    </citation>
    <scope>NUCLEOTIDE SEQUENCE [LARGE SCALE GENOMIC DNA]</scope>
</reference>